<evidence type="ECO:0000256" key="6">
    <source>
        <dbReference type="ARBA" id="ARBA00023136"/>
    </source>
</evidence>
<feature type="transmembrane region" description="Helical" evidence="8">
    <location>
        <begin position="458"/>
        <end position="475"/>
    </location>
</feature>
<keyword evidence="5 8" id="KW-1133">Transmembrane helix</keyword>
<feature type="transmembrane region" description="Helical" evidence="8">
    <location>
        <begin position="82"/>
        <end position="101"/>
    </location>
</feature>
<evidence type="ECO:0000256" key="7">
    <source>
        <dbReference type="ARBA" id="ARBA00043987"/>
    </source>
</evidence>
<dbReference type="Proteomes" id="UP000184363">
    <property type="component" value="Unassembled WGS sequence"/>
</dbReference>
<dbReference type="InterPro" id="IPR049829">
    <property type="entry name" value="MptA/B-like"/>
</dbReference>
<keyword evidence="10" id="KW-1185">Reference proteome</keyword>
<accession>A0A1M6SZC9</accession>
<dbReference type="GO" id="GO:0016757">
    <property type="term" value="F:glycosyltransferase activity"/>
    <property type="evidence" value="ECO:0007669"/>
    <property type="project" value="UniProtKB-KW"/>
</dbReference>
<evidence type="ECO:0000256" key="5">
    <source>
        <dbReference type="ARBA" id="ARBA00022989"/>
    </source>
</evidence>
<keyword evidence="2 9" id="KW-0328">Glycosyltransferase</keyword>
<feature type="transmembrane region" description="Helical" evidence="8">
    <location>
        <begin position="50"/>
        <end position="70"/>
    </location>
</feature>
<name>A0A1M6SZC9_PSETH</name>
<evidence type="ECO:0000256" key="4">
    <source>
        <dbReference type="ARBA" id="ARBA00022692"/>
    </source>
</evidence>
<protein>
    <submittedName>
        <fullName evidence="9">Alpha-1,6-mannosyltransferase</fullName>
    </submittedName>
</protein>
<feature type="transmembrane region" description="Helical" evidence="8">
    <location>
        <begin position="20"/>
        <end position="38"/>
    </location>
</feature>
<dbReference type="NCBIfam" id="NF038066">
    <property type="entry name" value="MptB"/>
    <property type="match status" value="1"/>
</dbReference>
<evidence type="ECO:0000256" key="8">
    <source>
        <dbReference type="SAM" id="Phobius"/>
    </source>
</evidence>
<dbReference type="GO" id="GO:0016020">
    <property type="term" value="C:membrane"/>
    <property type="evidence" value="ECO:0007669"/>
    <property type="project" value="UniProtKB-SubCell"/>
</dbReference>
<dbReference type="OrthoDB" id="5242303at2"/>
<sequence>MTLRIAPAPPVDRTRTPRRIGLTGSIAAAVGAFGAGALPGPPPPAPLGTVALALTYAGALLLVIAWFGAARVACTDGTTPSSALRMLITWAAPFALAPPLFSRDVYAMLAQGAVAARGFDPGVWSPLAALGPLAPQVRATPELWRDDPSPYGPLAQLLQQAVAELTGTDLVAGVALMRVAALAGLAAIVWALLRLGARRGIDGGRVIVLGAAHPLVLFHLVSGVHLDALVLGAMLVGLELAARDGTGRDGARWAGYALITTAAMVKLPALLALGFVAAQHAARCGGRPRDLVAVGAAALAVVGAVAAGSAALLAGSVGGSGWTWVAALDVPASVVTWLSAPSVLGFGLAHLLGAPLDPTLAVVRGIAVLAGACVVVALLRATVAGRVDAVRGTALGMVVAVACGPAVQPWYLLLALLPLVVSGGVPHRVPRFAAVTAVIALIDAPPGDWWVFAGMQPLVAAPVAAAGVLLLRPLWQRLAEPLDQPRILGSA</sequence>
<feature type="transmembrane region" description="Helical" evidence="8">
    <location>
        <begin position="214"/>
        <end position="236"/>
    </location>
</feature>
<evidence type="ECO:0000256" key="1">
    <source>
        <dbReference type="ARBA" id="ARBA00004141"/>
    </source>
</evidence>
<feature type="transmembrane region" description="Helical" evidence="8">
    <location>
        <begin position="395"/>
        <end position="420"/>
    </location>
</feature>
<dbReference type="AlphaFoldDB" id="A0A1M6SZC9"/>
<proteinExistence type="inferred from homology"/>
<feature type="transmembrane region" description="Helical" evidence="8">
    <location>
        <begin position="256"/>
        <end position="278"/>
    </location>
</feature>
<dbReference type="RefSeq" id="WP_073456925.1">
    <property type="nucleotide sequence ID" value="NZ_FRAP01000007.1"/>
</dbReference>
<feature type="transmembrane region" description="Helical" evidence="8">
    <location>
        <begin position="361"/>
        <end position="383"/>
    </location>
</feature>
<feature type="transmembrane region" description="Helical" evidence="8">
    <location>
        <begin position="290"/>
        <end position="314"/>
    </location>
</feature>
<reference evidence="9 10" key="1">
    <citation type="submission" date="2016-11" db="EMBL/GenBank/DDBJ databases">
        <authorList>
            <person name="Jaros S."/>
            <person name="Januszkiewicz K."/>
            <person name="Wedrychowicz H."/>
        </authorList>
    </citation>
    <scope>NUCLEOTIDE SEQUENCE [LARGE SCALE GENOMIC DNA]</scope>
    <source>
        <strain evidence="9 10">DSM 43832</strain>
    </source>
</reference>
<keyword evidence="6 8" id="KW-0472">Membrane</keyword>
<dbReference type="EMBL" id="FRAP01000007">
    <property type="protein sequence ID" value="SHK50103.1"/>
    <property type="molecule type" value="Genomic_DNA"/>
</dbReference>
<organism evidence="9 10">
    <name type="scientific">Pseudonocardia thermophila</name>
    <dbReference type="NCBI Taxonomy" id="1848"/>
    <lineage>
        <taxon>Bacteria</taxon>
        <taxon>Bacillati</taxon>
        <taxon>Actinomycetota</taxon>
        <taxon>Actinomycetes</taxon>
        <taxon>Pseudonocardiales</taxon>
        <taxon>Pseudonocardiaceae</taxon>
        <taxon>Pseudonocardia</taxon>
    </lineage>
</organism>
<comment type="subcellular location">
    <subcellularLocation>
        <location evidence="1">Membrane</location>
        <topology evidence="1">Multi-pass membrane protein</topology>
    </subcellularLocation>
</comment>
<keyword evidence="4 8" id="KW-0812">Transmembrane</keyword>
<dbReference type="STRING" id="1848.SAMN05443637_10756"/>
<evidence type="ECO:0000313" key="10">
    <source>
        <dbReference type="Proteomes" id="UP000184363"/>
    </source>
</evidence>
<evidence type="ECO:0000256" key="2">
    <source>
        <dbReference type="ARBA" id="ARBA00022676"/>
    </source>
</evidence>
<feature type="transmembrane region" description="Helical" evidence="8">
    <location>
        <begin position="170"/>
        <end position="193"/>
    </location>
</feature>
<evidence type="ECO:0000313" key="9">
    <source>
        <dbReference type="EMBL" id="SHK50103.1"/>
    </source>
</evidence>
<evidence type="ECO:0000256" key="3">
    <source>
        <dbReference type="ARBA" id="ARBA00022679"/>
    </source>
</evidence>
<dbReference type="Pfam" id="PF26314">
    <property type="entry name" value="MptA_B_family"/>
    <property type="match status" value="1"/>
</dbReference>
<keyword evidence="3 9" id="KW-0808">Transferase</keyword>
<gene>
    <name evidence="9" type="ORF">SAMN05443637_10756</name>
</gene>
<comment type="similarity">
    <text evidence="7">Belongs to the MptA/B family.</text>
</comment>